<evidence type="ECO:0000313" key="3">
    <source>
        <dbReference type="Proteomes" id="UP000187203"/>
    </source>
</evidence>
<dbReference type="Proteomes" id="UP000187203">
    <property type="component" value="Unassembled WGS sequence"/>
</dbReference>
<evidence type="ECO:0000256" key="1">
    <source>
        <dbReference type="SAM" id="Phobius"/>
    </source>
</evidence>
<accession>A0A1R3I1Q5</accession>
<keyword evidence="1" id="KW-1133">Transmembrane helix</keyword>
<organism evidence="2 3">
    <name type="scientific">Corchorus olitorius</name>
    <dbReference type="NCBI Taxonomy" id="93759"/>
    <lineage>
        <taxon>Eukaryota</taxon>
        <taxon>Viridiplantae</taxon>
        <taxon>Streptophyta</taxon>
        <taxon>Embryophyta</taxon>
        <taxon>Tracheophyta</taxon>
        <taxon>Spermatophyta</taxon>
        <taxon>Magnoliopsida</taxon>
        <taxon>eudicotyledons</taxon>
        <taxon>Gunneridae</taxon>
        <taxon>Pentapetalae</taxon>
        <taxon>rosids</taxon>
        <taxon>malvids</taxon>
        <taxon>Malvales</taxon>
        <taxon>Malvaceae</taxon>
        <taxon>Grewioideae</taxon>
        <taxon>Apeibeae</taxon>
        <taxon>Corchorus</taxon>
    </lineage>
</organism>
<keyword evidence="1" id="KW-0472">Membrane</keyword>
<dbReference type="EMBL" id="AWUE01019082">
    <property type="protein sequence ID" value="OMO76479.1"/>
    <property type="molecule type" value="Genomic_DNA"/>
</dbReference>
<feature type="transmembrane region" description="Helical" evidence="1">
    <location>
        <begin position="62"/>
        <end position="90"/>
    </location>
</feature>
<sequence>MNTSVLSSPPKSSDGMKLERSQFVPFGDWIVLASLSSAVSILYGLFFCTMRCAMTFDPSPTIVSGMLAVFMIVPHVIYCCWHIYVAALLFMQHLPEVTKKIKSAWDNTKYPSAVCASACCCSLLLSLVLFYMLNEVSKIMVVKYGDHPFYCTVYAAPYSICLTNSLSVAAFCVGRRCLISLIDSFLYGTEDSFLR</sequence>
<protein>
    <submittedName>
        <fullName evidence="2">Uncharacterized protein</fullName>
    </submittedName>
</protein>
<keyword evidence="3" id="KW-1185">Reference proteome</keyword>
<proteinExistence type="predicted"/>
<gene>
    <name evidence="2" type="ORF">COLO4_25556</name>
</gene>
<reference evidence="3" key="1">
    <citation type="submission" date="2013-09" db="EMBL/GenBank/DDBJ databases">
        <title>Corchorus olitorius genome sequencing.</title>
        <authorList>
            <person name="Alam M."/>
            <person name="Haque M.S."/>
            <person name="Islam M.S."/>
            <person name="Emdad E.M."/>
            <person name="Islam M.M."/>
            <person name="Ahmed B."/>
            <person name="Halim A."/>
            <person name="Hossen Q.M.M."/>
            <person name="Hossain M.Z."/>
            <person name="Ahmed R."/>
            <person name="Khan M.M."/>
            <person name="Islam R."/>
            <person name="Rashid M.M."/>
            <person name="Khan S.A."/>
            <person name="Rahman M.S."/>
            <person name="Alam M."/>
            <person name="Yahiya A.S."/>
            <person name="Khan M.S."/>
            <person name="Azam M.S."/>
            <person name="Haque T."/>
            <person name="Lashkar M.Z.H."/>
            <person name="Akhand A.I."/>
            <person name="Morshed G."/>
            <person name="Roy S."/>
            <person name="Uddin K.S."/>
            <person name="Rabeya T."/>
            <person name="Hossain A.S."/>
            <person name="Chowdhury A."/>
            <person name="Snigdha A.R."/>
            <person name="Mortoza M.S."/>
            <person name="Matin S.A."/>
            <person name="Hoque S.M.E."/>
            <person name="Islam M.K."/>
            <person name="Roy D.K."/>
            <person name="Haider R."/>
            <person name="Moosa M.M."/>
            <person name="Elias S.M."/>
            <person name="Hasan A.M."/>
            <person name="Jahan S."/>
            <person name="Shafiuddin M."/>
            <person name="Mahmood N."/>
            <person name="Shommy N.S."/>
        </authorList>
    </citation>
    <scope>NUCLEOTIDE SEQUENCE [LARGE SCALE GENOMIC DNA]</scope>
    <source>
        <strain evidence="3">cv. O-4</strain>
    </source>
</reference>
<comment type="caution">
    <text evidence="2">The sequence shown here is derived from an EMBL/GenBank/DDBJ whole genome shotgun (WGS) entry which is preliminary data.</text>
</comment>
<feature type="transmembrane region" description="Helical" evidence="1">
    <location>
        <begin position="29"/>
        <end position="50"/>
    </location>
</feature>
<evidence type="ECO:0000313" key="2">
    <source>
        <dbReference type="EMBL" id="OMO76479.1"/>
    </source>
</evidence>
<keyword evidence="1" id="KW-0812">Transmembrane</keyword>
<dbReference type="AlphaFoldDB" id="A0A1R3I1Q5"/>
<name>A0A1R3I1Q5_9ROSI</name>
<feature type="transmembrane region" description="Helical" evidence="1">
    <location>
        <begin position="110"/>
        <end position="133"/>
    </location>
</feature>